<accession>A0A5J4V0M2</accession>
<comment type="caution">
    <text evidence="3">The sequence shown here is derived from an EMBL/GenBank/DDBJ whole genome shotgun (WGS) entry which is preliminary data.</text>
</comment>
<protein>
    <submittedName>
        <fullName evidence="3">Uncharacterized protein</fullName>
    </submittedName>
</protein>
<sequence>IQTTILKSPQRIAEFKICKIPDERICPLRWFKSWFSDREPNIPNKAQELWRISHAEIYIQADYLSKAIRAVMQSAGINKTYSVISIGAAAIVKLLKHNVSSVRVDRFTHHSDTASAARQYNDKNNNVAAREVFGQTEEELDNEEDEEQERTLLEEIEHERSNFEQRIPSPVGVLSVGQSHLEFSQPLSGTHITQQQSLVETEDTFQPFLQYSRTPTQVVEDQKAQEDALNVENVARFLVPFNIRRVNKQSKSQLSLLEIVYNSEDCKQSSGRDMISSFVSPHQDVPSLGNLGQTESSEVQTQSSADEEHEAPMIKEKEIDESLTTNALACSRS</sequence>
<organism evidence="3 4">
    <name type="scientific">Streblomastix strix</name>
    <dbReference type="NCBI Taxonomy" id="222440"/>
    <lineage>
        <taxon>Eukaryota</taxon>
        <taxon>Metamonada</taxon>
        <taxon>Preaxostyla</taxon>
        <taxon>Oxymonadida</taxon>
        <taxon>Streblomastigidae</taxon>
        <taxon>Streblomastix</taxon>
    </lineage>
</organism>
<feature type="non-terminal residue" evidence="3">
    <location>
        <position position="1"/>
    </location>
</feature>
<gene>
    <name evidence="3" type="ORF">EZS28_028575</name>
</gene>
<proteinExistence type="predicted"/>
<evidence type="ECO:0000313" key="4">
    <source>
        <dbReference type="Proteomes" id="UP000324800"/>
    </source>
</evidence>
<dbReference type="AlphaFoldDB" id="A0A5J4V0M2"/>
<feature type="region of interest" description="Disordered" evidence="2">
    <location>
        <begin position="271"/>
        <end position="333"/>
    </location>
</feature>
<feature type="compositionally biased region" description="Basic and acidic residues" evidence="2">
    <location>
        <begin position="310"/>
        <end position="320"/>
    </location>
</feature>
<feature type="coiled-coil region" evidence="1">
    <location>
        <begin position="126"/>
        <end position="166"/>
    </location>
</feature>
<evidence type="ECO:0000313" key="3">
    <source>
        <dbReference type="EMBL" id="KAA6375900.1"/>
    </source>
</evidence>
<dbReference type="EMBL" id="SNRW01010911">
    <property type="protein sequence ID" value="KAA6375900.1"/>
    <property type="molecule type" value="Genomic_DNA"/>
</dbReference>
<reference evidence="3 4" key="1">
    <citation type="submission" date="2019-03" db="EMBL/GenBank/DDBJ databases">
        <title>Single cell metagenomics reveals metabolic interactions within the superorganism composed of flagellate Streblomastix strix and complex community of Bacteroidetes bacteria on its surface.</title>
        <authorList>
            <person name="Treitli S.C."/>
            <person name="Kolisko M."/>
            <person name="Husnik F."/>
            <person name="Keeling P."/>
            <person name="Hampl V."/>
        </authorList>
    </citation>
    <scope>NUCLEOTIDE SEQUENCE [LARGE SCALE GENOMIC DNA]</scope>
    <source>
        <strain evidence="3">ST1C</strain>
    </source>
</reference>
<feature type="compositionally biased region" description="Polar residues" evidence="2">
    <location>
        <begin position="322"/>
        <end position="333"/>
    </location>
</feature>
<feature type="compositionally biased region" description="Low complexity" evidence="2">
    <location>
        <begin position="293"/>
        <end position="304"/>
    </location>
</feature>
<dbReference type="Proteomes" id="UP000324800">
    <property type="component" value="Unassembled WGS sequence"/>
</dbReference>
<evidence type="ECO:0000256" key="1">
    <source>
        <dbReference type="SAM" id="Coils"/>
    </source>
</evidence>
<keyword evidence="1" id="KW-0175">Coiled coil</keyword>
<evidence type="ECO:0000256" key="2">
    <source>
        <dbReference type="SAM" id="MobiDB-lite"/>
    </source>
</evidence>
<name>A0A5J4V0M2_9EUKA</name>